<comment type="similarity">
    <text evidence="2">Belongs to the cytochrome P450 family.</text>
</comment>
<evidence type="ECO:0000256" key="5">
    <source>
        <dbReference type="ARBA" id="ARBA00023002"/>
    </source>
</evidence>
<evidence type="ECO:0000256" key="6">
    <source>
        <dbReference type="ARBA" id="ARBA00023004"/>
    </source>
</evidence>
<dbReference type="EMBL" id="CAJVNV010000025">
    <property type="protein sequence ID" value="CAG7968475.1"/>
    <property type="molecule type" value="Genomic_DNA"/>
</dbReference>
<reference evidence="9" key="1">
    <citation type="submission" date="2021-07" db="EMBL/GenBank/DDBJ databases">
        <authorList>
            <person name="Branca A.L. A."/>
        </authorList>
    </citation>
    <scope>NUCLEOTIDE SEQUENCE</scope>
</reference>
<dbReference type="PANTHER" id="PTHR24304">
    <property type="entry name" value="CYTOCHROME P450 FAMILY 7"/>
    <property type="match status" value="1"/>
</dbReference>
<organism evidence="9 10">
    <name type="scientific">Penicillium nalgiovense</name>
    <dbReference type="NCBI Taxonomy" id="60175"/>
    <lineage>
        <taxon>Eukaryota</taxon>
        <taxon>Fungi</taxon>
        <taxon>Dikarya</taxon>
        <taxon>Ascomycota</taxon>
        <taxon>Pezizomycotina</taxon>
        <taxon>Eurotiomycetes</taxon>
        <taxon>Eurotiomycetidae</taxon>
        <taxon>Eurotiales</taxon>
        <taxon>Aspergillaceae</taxon>
        <taxon>Penicillium</taxon>
    </lineage>
</organism>
<dbReference type="InterPro" id="IPR036396">
    <property type="entry name" value="Cyt_P450_sf"/>
</dbReference>
<protein>
    <recommendedName>
        <fullName evidence="11">Cytochrome P450</fullName>
    </recommendedName>
</protein>
<dbReference type="Proteomes" id="UP001153461">
    <property type="component" value="Unassembled WGS sequence"/>
</dbReference>
<dbReference type="SUPFAM" id="SSF48264">
    <property type="entry name" value="Cytochrome P450"/>
    <property type="match status" value="1"/>
</dbReference>
<dbReference type="Pfam" id="PF00067">
    <property type="entry name" value="p450"/>
    <property type="match status" value="1"/>
</dbReference>
<dbReference type="AlphaFoldDB" id="A0A9W4HCM0"/>
<comment type="caution">
    <text evidence="9">The sequence shown here is derived from an EMBL/GenBank/DDBJ whole genome shotgun (WGS) entry which is preliminary data.</text>
</comment>
<evidence type="ECO:0000256" key="2">
    <source>
        <dbReference type="ARBA" id="ARBA00010617"/>
    </source>
</evidence>
<keyword evidence="4 8" id="KW-0479">Metal-binding</keyword>
<feature type="binding site" description="axial binding residue" evidence="8">
    <location>
        <position position="552"/>
    </location>
    <ligand>
        <name>heme</name>
        <dbReference type="ChEBI" id="CHEBI:30413"/>
    </ligand>
    <ligandPart>
        <name>Fe</name>
        <dbReference type="ChEBI" id="CHEBI:18248"/>
    </ligandPart>
</feature>
<dbReference type="GO" id="GO:0043386">
    <property type="term" value="P:mycotoxin biosynthetic process"/>
    <property type="evidence" value="ECO:0007669"/>
    <property type="project" value="UniProtKB-ARBA"/>
</dbReference>
<dbReference type="OrthoDB" id="3366823at2759"/>
<dbReference type="GO" id="GO:0020037">
    <property type="term" value="F:heme binding"/>
    <property type="evidence" value="ECO:0007669"/>
    <property type="project" value="InterPro"/>
</dbReference>
<keyword evidence="7" id="KW-0503">Monooxygenase</keyword>
<dbReference type="PANTHER" id="PTHR24304:SF2">
    <property type="entry name" value="24-HYDROXYCHOLESTEROL 7-ALPHA-HYDROXYLASE"/>
    <property type="match status" value="1"/>
</dbReference>
<dbReference type="InterPro" id="IPR001128">
    <property type="entry name" value="Cyt_P450"/>
</dbReference>
<gene>
    <name evidence="9" type="ORF">PNAL_LOCUS979</name>
</gene>
<proteinExistence type="inferred from homology"/>
<evidence type="ECO:0000256" key="7">
    <source>
        <dbReference type="ARBA" id="ARBA00023033"/>
    </source>
</evidence>
<evidence type="ECO:0000313" key="9">
    <source>
        <dbReference type="EMBL" id="CAG7968475.1"/>
    </source>
</evidence>
<dbReference type="InterPro" id="IPR002403">
    <property type="entry name" value="Cyt_P450_E_grp-IV"/>
</dbReference>
<dbReference type="GO" id="GO:0008395">
    <property type="term" value="F:steroid hydroxylase activity"/>
    <property type="evidence" value="ECO:0007669"/>
    <property type="project" value="TreeGrafter"/>
</dbReference>
<evidence type="ECO:0000313" key="10">
    <source>
        <dbReference type="Proteomes" id="UP001153461"/>
    </source>
</evidence>
<dbReference type="CDD" id="cd11040">
    <property type="entry name" value="CYP7_CYP8-like"/>
    <property type="match status" value="1"/>
</dbReference>
<evidence type="ECO:0000256" key="1">
    <source>
        <dbReference type="ARBA" id="ARBA00001971"/>
    </source>
</evidence>
<keyword evidence="5" id="KW-0560">Oxidoreductase</keyword>
<dbReference type="InterPro" id="IPR050529">
    <property type="entry name" value="CYP450_sterol_14alpha_dmase"/>
</dbReference>
<dbReference type="GO" id="GO:0016705">
    <property type="term" value="F:oxidoreductase activity, acting on paired donors, with incorporation or reduction of molecular oxygen"/>
    <property type="evidence" value="ECO:0007669"/>
    <property type="project" value="InterPro"/>
</dbReference>
<evidence type="ECO:0000256" key="8">
    <source>
        <dbReference type="PIRSR" id="PIRSR602403-1"/>
    </source>
</evidence>
<comment type="cofactor">
    <cofactor evidence="1 8">
        <name>heme</name>
        <dbReference type="ChEBI" id="CHEBI:30413"/>
    </cofactor>
</comment>
<dbReference type="PRINTS" id="PR00465">
    <property type="entry name" value="EP450IV"/>
</dbReference>
<name>A0A9W4HCM0_PENNA</name>
<keyword evidence="6 8" id="KW-0408">Iron</keyword>
<dbReference type="Gene3D" id="1.10.630.10">
    <property type="entry name" value="Cytochrome P450"/>
    <property type="match status" value="1"/>
</dbReference>
<evidence type="ECO:0000256" key="3">
    <source>
        <dbReference type="ARBA" id="ARBA00022617"/>
    </source>
</evidence>
<dbReference type="GO" id="GO:0005506">
    <property type="term" value="F:iron ion binding"/>
    <property type="evidence" value="ECO:0007669"/>
    <property type="project" value="InterPro"/>
</dbReference>
<sequence>MHRTLVRYKLTHLGRKCFLANRLVIMPFCQEIISVSTLTMASNISERASSSMENISESHSMLTIPNQESPLFANPLLITVNSTPFRIAALVLLTLLVSTYTLSLFKFIRTRNSQRPGKPAPTLPYYLLGICHAFDLDWSMASFLANTVKRWGYLSPIAVRAGPFGFTMIVNPNHIRTILRSSKTLTNRPMLAFVMEKWFSTPKEYLHFYAAHDPSVTTPGGMPERMHDFQVKVSLKYLSGKHLLEMSERYLAILKSRLVKLDIPTDGWVEISDFYTWLQNQVTSSIIEAMMGSRILEMYPGIVEDFWKFEHQVANYSRGLPRWMIPSAYKTRERLLANIKAWNRLANRESDYTQHGEEGPEWDEFFGTKFIKAREGYLREYGLNEDAIASEHLGLLFGSNANVVPAVFWYIFESFKDVELQEKLKTELQDCLKPETGDLDIPKFSTKPLLQSTYAEVLRLCVTTTTTRTNENANFKLGPDYTIDKDKTMTIFASITAYNRQAWGTARPESVGKPLDEFWPERFLRSNKKEANFSLEGLTECWMPYGGGQRMCPGRHFAKNVIISTLGLLLELFECELVDVQQAEQVKPDTKWVPYGTLPPTKEVAVRLRRTE</sequence>
<accession>A0A9W4HCM0</accession>
<evidence type="ECO:0008006" key="11">
    <source>
        <dbReference type="Google" id="ProtNLM"/>
    </source>
</evidence>
<keyword evidence="3 8" id="KW-0349">Heme</keyword>
<evidence type="ECO:0000256" key="4">
    <source>
        <dbReference type="ARBA" id="ARBA00022723"/>
    </source>
</evidence>